<organism evidence="2 3">
    <name type="scientific">Neisseria elongata subsp. glycolytica ATCC 29315</name>
    <dbReference type="NCBI Taxonomy" id="546263"/>
    <lineage>
        <taxon>Bacteria</taxon>
        <taxon>Pseudomonadati</taxon>
        <taxon>Pseudomonadota</taxon>
        <taxon>Betaproteobacteria</taxon>
        <taxon>Neisseriales</taxon>
        <taxon>Neisseriaceae</taxon>
        <taxon>Neisseria</taxon>
    </lineage>
</organism>
<dbReference type="Proteomes" id="UP000005536">
    <property type="component" value="Unassembled WGS sequence"/>
</dbReference>
<comment type="caution">
    <text evidence="2">The sequence shown here is derived from an EMBL/GenBank/DDBJ whole genome shotgun (WGS) entry which is preliminary data.</text>
</comment>
<protein>
    <submittedName>
        <fullName evidence="2">Uncharacterized protein</fullName>
    </submittedName>
</protein>
<dbReference type="EMBL" id="ADBF01000226">
    <property type="protein sequence ID" value="EFE49181.1"/>
    <property type="molecule type" value="Genomic_DNA"/>
</dbReference>
<evidence type="ECO:0000256" key="1">
    <source>
        <dbReference type="SAM" id="MobiDB-lite"/>
    </source>
</evidence>
<reference evidence="2 3" key="1">
    <citation type="submission" date="2010-02" db="EMBL/GenBank/DDBJ databases">
        <authorList>
            <person name="Weinstock G."/>
            <person name="Sodergren E."/>
            <person name="Clifton S."/>
            <person name="Fulton L."/>
            <person name="Fulton B."/>
            <person name="Courtney L."/>
            <person name="Fronick C."/>
            <person name="Harrison M."/>
            <person name="Strong C."/>
            <person name="Farmer C."/>
            <person name="Delahaunty K."/>
            <person name="Markovic C."/>
            <person name="Hall O."/>
            <person name="Minx P."/>
            <person name="Tomlinson C."/>
            <person name="Mitreva M."/>
            <person name="Nelson J."/>
            <person name="Hou S."/>
            <person name="Wollam A."/>
            <person name="Pepin K.H."/>
            <person name="Johnson M."/>
            <person name="Bhonagiri V."/>
            <person name="Zhang X."/>
            <person name="Suruliraj S."/>
            <person name="Warren W."/>
            <person name="Chinwalla A."/>
            <person name="Mardis E.R."/>
            <person name="Wilson R.K."/>
        </authorList>
    </citation>
    <scope>NUCLEOTIDE SEQUENCE [LARGE SCALE GENOMIC DNA]</scope>
    <source>
        <strain evidence="2 3">ATCC 29315</strain>
    </source>
</reference>
<accession>D4DSK8</accession>
<proteinExistence type="predicted"/>
<name>D4DSK8_NEIEG</name>
<sequence length="50" mass="5387">MLRDDGYPKLLGSRLRGNDGSKSSVGFARENKLIHPVAGFQTASKPKGKT</sequence>
<evidence type="ECO:0000313" key="3">
    <source>
        <dbReference type="Proteomes" id="UP000005536"/>
    </source>
</evidence>
<feature type="region of interest" description="Disordered" evidence="1">
    <location>
        <begin position="1"/>
        <end position="24"/>
    </location>
</feature>
<evidence type="ECO:0000313" key="2">
    <source>
        <dbReference type="EMBL" id="EFE49181.1"/>
    </source>
</evidence>
<dbReference type="AlphaFoldDB" id="D4DSK8"/>
<gene>
    <name evidence="2" type="ORF">NEIELOOT_02053</name>
</gene>